<proteinExistence type="predicted"/>
<reference evidence="3" key="1">
    <citation type="journal article" date="2019" name="Int. J. Syst. Evol. Microbiol.">
        <title>The Global Catalogue of Microorganisms (GCM) 10K type strain sequencing project: providing services to taxonomists for standard genome sequencing and annotation.</title>
        <authorList>
            <consortium name="The Broad Institute Genomics Platform"/>
            <consortium name="The Broad Institute Genome Sequencing Center for Infectious Disease"/>
            <person name="Wu L."/>
            <person name="Ma J."/>
        </authorList>
    </citation>
    <scope>NUCLEOTIDE SEQUENCE [LARGE SCALE GENOMIC DNA]</scope>
    <source>
        <strain evidence="3">JCM 11756</strain>
    </source>
</reference>
<evidence type="ECO:0000256" key="1">
    <source>
        <dbReference type="SAM" id="MobiDB-lite"/>
    </source>
</evidence>
<feature type="region of interest" description="Disordered" evidence="1">
    <location>
        <begin position="175"/>
        <end position="197"/>
    </location>
</feature>
<dbReference type="RefSeq" id="WP_344013336.1">
    <property type="nucleotide sequence ID" value="NZ_BAAAIZ010000041.1"/>
</dbReference>
<dbReference type="EMBL" id="BAAAIZ010000041">
    <property type="protein sequence ID" value="GAA1424891.1"/>
    <property type="molecule type" value="Genomic_DNA"/>
</dbReference>
<name>A0ABP4JPA4_9ACTN</name>
<dbReference type="Proteomes" id="UP001500973">
    <property type="component" value="Unassembled WGS sequence"/>
</dbReference>
<sequence length="197" mass="20088">MSGAQGAADRGTVSAEAAGRMVEEVLDRLAESGDPAACEAAEELVRVLMQFYGAGLARIVELLGRLPGAPGEQALTALLDDEVVASLLVLHDLHPADVEPRIARALDAVPYPVENAGFDTDSGALRLRLTGSAGCGCGSTREAVEQAARDALAGLAPEVTEVRLDADTAREPVLLQIGSGPPGALSTSGRPPAGRAS</sequence>
<evidence type="ECO:0000313" key="3">
    <source>
        <dbReference type="Proteomes" id="UP001500973"/>
    </source>
</evidence>
<evidence type="ECO:0000313" key="2">
    <source>
        <dbReference type="EMBL" id="GAA1424891.1"/>
    </source>
</evidence>
<accession>A0ABP4JPA4</accession>
<comment type="caution">
    <text evidence="2">The sequence shown here is derived from an EMBL/GenBank/DDBJ whole genome shotgun (WGS) entry which is preliminary data.</text>
</comment>
<gene>
    <name evidence="2" type="ORF">GCM10009601_30570</name>
</gene>
<protein>
    <submittedName>
        <fullName evidence="2">NifU family protein</fullName>
    </submittedName>
</protein>
<keyword evidence="3" id="KW-1185">Reference proteome</keyword>
<organism evidence="2 3">
    <name type="scientific">Streptomyces thermospinosisporus</name>
    <dbReference type="NCBI Taxonomy" id="161482"/>
    <lineage>
        <taxon>Bacteria</taxon>
        <taxon>Bacillati</taxon>
        <taxon>Actinomycetota</taxon>
        <taxon>Actinomycetes</taxon>
        <taxon>Kitasatosporales</taxon>
        <taxon>Streptomycetaceae</taxon>
        <taxon>Streptomyces</taxon>
    </lineage>
</organism>